<dbReference type="Proteomes" id="UP000054988">
    <property type="component" value="Unassembled WGS sequence"/>
</dbReference>
<organism evidence="2 3">
    <name type="scientific">Moniliophthora roreri</name>
    <name type="common">Frosty pod rot fungus</name>
    <name type="synonym">Monilia roreri</name>
    <dbReference type="NCBI Taxonomy" id="221103"/>
    <lineage>
        <taxon>Eukaryota</taxon>
        <taxon>Fungi</taxon>
        <taxon>Dikarya</taxon>
        <taxon>Basidiomycota</taxon>
        <taxon>Agaricomycotina</taxon>
        <taxon>Agaricomycetes</taxon>
        <taxon>Agaricomycetidae</taxon>
        <taxon>Agaricales</taxon>
        <taxon>Marasmiineae</taxon>
        <taxon>Marasmiaceae</taxon>
        <taxon>Moniliophthora</taxon>
    </lineage>
</organism>
<reference evidence="2 3" key="1">
    <citation type="submission" date="2015-12" db="EMBL/GenBank/DDBJ databases">
        <title>Draft genome sequence of Moniliophthora roreri, the causal agent of frosty pod rot of cacao.</title>
        <authorList>
            <person name="Aime M.C."/>
            <person name="Diaz-Valderrama J.R."/>
            <person name="Kijpornyongpan T."/>
            <person name="Phillips-Mora W."/>
        </authorList>
    </citation>
    <scope>NUCLEOTIDE SEQUENCE [LARGE SCALE GENOMIC DNA]</scope>
    <source>
        <strain evidence="2 3">MCA 2952</strain>
    </source>
</reference>
<protein>
    <submittedName>
        <fullName evidence="2">Uncharacterized protein</fullName>
    </submittedName>
</protein>
<evidence type="ECO:0000313" key="2">
    <source>
        <dbReference type="EMBL" id="KTB33045.1"/>
    </source>
</evidence>
<accession>A0A0W0F9R7</accession>
<name>A0A0W0F9R7_MONRR</name>
<feature type="region of interest" description="Disordered" evidence="1">
    <location>
        <begin position="1"/>
        <end position="33"/>
    </location>
</feature>
<evidence type="ECO:0000256" key="1">
    <source>
        <dbReference type="SAM" id="MobiDB-lite"/>
    </source>
</evidence>
<gene>
    <name evidence="2" type="ORF">WG66_14373</name>
</gene>
<comment type="caution">
    <text evidence="2">The sequence shown here is derived from an EMBL/GenBank/DDBJ whole genome shotgun (WGS) entry which is preliminary data.</text>
</comment>
<evidence type="ECO:0000313" key="3">
    <source>
        <dbReference type="Proteomes" id="UP000054988"/>
    </source>
</evidence>
<sequence>MNSSTPLSHRIHEPLTAQEPSPTQLNEHDYSPPLPHVQHLLPCLNQELIDPAPLLLPITNNNSTPLTSLTLPMSRLTPERRSVWDDEDIDEEPEELLPVDRSRNPMPHTMERTEEVEYSCLICTERAPGHLSSDCHDRRRSQRTSNRNYSLGDPTAYDNLTDNLTWDNEVYRDGES</sequence>
<proteinExistence type="predicted"/>
<dbReference type="EMBL" id="LATX01002192">
    <property type="protein sequence ID" value="KTB33045.1"/>
    <property type="molecule type" value="Genomic_DNA"/>
</dbReference>
<feature type="region of interest" description="Disordered" evidence="1">
    <location>
        <begin position="130"/>
        <end position="155"/>
    </location>
</feature>
<dbReference type="AlphaFoldDB" id="A0A0W0F9R7"/>